<dbReference type="InterPro" id="IPR019887">
    <property type="entry name" value="Tscrpt_reg_AsnC/Lrp_C"/>
</dbReference>
<gene>
    <name evidence="5" type="ORF">G127AT_00120</name>
</gene>
<accession>A0A975FNF9</accession>
<dbReference type="PRINTS" id="PR00033">
    <property type="entry name" value="HTHASNC"/>
</dbReference>
<proteinExistence type="predicted"/>
<dbReference type="SUPFAM" id="SSF54909">
    <property type="entry name" value="Dimeric alpha+beta barrel"/>
    <property type="match status" value="1"/>
</dbReference>
<dbReference type="Gene3D" id="3.30.70.920">
    <property type="match status" value="1"/>
</dbReference>
<evidence type="ECO:0000256" key="3">
    <source>
        <dbReference type="ARBA" id="ARBA00023163"/>
    </source>
</evidence>
<dbReference type="PANTHER" id="PTHR30154">
    <property type="entry name" value="LEUCINE-RESPONSIVE REGULATORY PROTEIN"/>
    <property type="match status" value="1"/>
</dbReference>
<dbReference type="RefSeq" id="WP_210898601.1">
    <property type="nucleotide sequence ID" value="NZ_CP071696.1"/>
</dbReference>
<dbReference type="Proteomes" id="UP000671914">
    <property type="component" value="Chromosome"/>
</dbReference>
<dbReference type="Gene3D" id="1.10.10.10">
    <property type="entry name" value="Winged helix-like DNA-binding domain superfamily/Winged helix DNA-binding domain"/>
    <property type="match status" value="1"/>
</dbReference>
<organism evidence="5 6">
    <name type="scientific">Agromyces archimandritae</name>
    <dbReference type="NCBI Taxonomy" id="2781962"/>
    <lineage>
        <taxon>Bacteria</taxon>
        <taxon>Bacillati</taxon>
        <taxon>Actinomycetota</taxon>
        <taxon>Actinomycetes</taxon>
        <taxon>Micrococcales</taxon>
        <taxon>Microbacteriaceae</taxon>
        <taxon>Agromyces</taxon>
    </lineage>
</organism>
<keyword evidence="2" id="KW-0238">DNA-binding</keyword>
<dbReference type="InterPro" id="IPR000485">
    <property type="entry name" value="AsnC-type_HTH_dom"/>
</dbReference>
<evidence type="ECO:0000256" key="1">
    <source>
        <dbReference type="ARBA" id="ARBA00023015"/>
    </source>
</evidence>
<keyword evidence="3" id="KW-0804">Transcription</keyword>
<dbReference type="InterPro" id="IPR011008">
    <property type="entry name" value="Dimeric_a/b-barrel"/>
</dbReference>
<dbReference type="InterPro" id="IPR019888">
    <property type="entry name" value="Tscrpt_reg_AsnC-like"/>
</dbReference>
<evidence type="ECO:0000313" key="5">
    <source>
        <dbReference type="EMBL" id="QTX04723.1"/>
    </source>
</evidence>
<feature type="domain" description="HTH asnC-type" evidence="4">
    <location>
        <begin position="13"/>
        <end position="74"/>
    </location>
</feature>
<dbReference type="InterPro" id="IPR036390">
    <property type="entry name" value="WH_DNA-bd_sf"/>
</dbReference>
<dbReference type="Pfam" id="PF01037">
    <property type="entry name" value="AsnC_trans_reg"/>
    <property type="match status" value="1"/>
</dbReference>
<dbReference type="SMART" id="SM00344">
    <property type="entry name" value="HTH_ASNC"/>
    <property type="match status" value="1"/>
</dbReference>
<dbReference type="GO" id="GO:0043200">
    <property type="term" value="P:response to amino acid"/>
    <property type="evidence" value="ECO:0007669"/>
    <property type="project" value="TreeGrafter"/>
</dbReference>
<dbReference type="EMBL" id="CP071696">
    <property type="protein sequence ID" value="QTX04723.1"/>
    <property type="molecule type" value="Genomic_DNA"/>
</dbReference>
<keyword evidence="6" id="KW-1185">Reference proteome</keyword>
<dbReference type="PROSITE" id="PS50956">
    <property type="entry name" value="HTH_ASNC_2"/>
    <property type="match status" value="1"/>
</dbReference>
<dbReference type="AlphaFoldDB" id="A0A975FNF9"/>
<sequence>MTHDSPAHPHEALDSIDRKIVAELSRDGRLSVRTLAERVHVSRTAAHNRVQALVRRGVITGFGAQIDRKAIGLNISALVVVRIAEVSWEAIAAKLATLPFVEKVQAVSGDIDIILTVSAPDHEQLSQAILRDIHEMPGVVSTRSHLILAEIPGRPPAQALDIWRH</sequence>
<dbReference type="SUPFAM" id="SSF46785">
    <property type="entry name" value="Winged helix' DNA-binding domain"/>
    <property type="match status" value="1"/>
</dbReference>
<reference evidence="5" key="1">
    <citation type="submission" date="2021-03" db="EMBL/GenBank/DDBJ databases">
        <title>Agromyces archimandritus sp. nov., isolated from the cockroach Archimandrita tessellata.</title>
        <authorList>
            <person name="Guzman J."/>
            <person name="Ortuzar M."/>
            <person name="Poehlein A."/>
            <person name="Daniel R."/>
            <person name="Trujillo M."/>
            <person name="Vilcinskas A."/>
        </authorList>
    </citation>
    <scope>NUCLEOTIDE SEQUENCE</scope>
    <source>
        <strain evidence="5">G127AT</strain>
    </source>
</reference>
<dbReference type="InterPro" id="IPR036388">
    <property type="entry name" value="WH-like_DNA-bd_sf"/>
</dbReference>
<evidence type="ECO:0000259" key="4">
    <source>
        <dbReference type="PROSITE" id="PS50956"/>
    </source>
</evidence>
<name>A0A975FNF9_9MICO</name>
<dbReference type="GO" id="GO:0005829">
    <property type="term" value="C:cytosol"/>
    <property type="evidence" value="ECO:0007669"/>
    <property type="project" value="TreeGrafter"/>
</dbReference>
<dbReference type="PANTHER" id="PTHR30154:SF34">
    <property type="entry name" value="TRANSCRIPTIONAL REGULATOR AZLB"/>
    <property type="match status" value="1"/>
</dbReference>
<dbReference type="KEGG" id="aarc:G127AT_00120"/>
<evidence type="ECO:0000313" key="6">
    <source>
        <dbReference type="Proteomes" id="UP000671914"/>
    </source>
</evidence>
<protein>
    <submittedName>
        <fullName evidence="5">Lrp/AsnC family transcriptional regulator</fullName>
    </submittedName>
</protein>
<evidence type="ECO:0000256" key="2">
    <source>
        <dbReference type="ARBA" id="ARBA00023125"/>
    </source>
</evidence>
<dbReference type="GO" id="GO:0043565">
    <property type="term" value="F:sequence-specific DNA binding"/>
    <property type="evidence" value="ECO:0007669"/>
    <property type="project" value="InterPro"/>
</dbReference>
<dbReference type="Pfam" id="PF13404">
    <property type="entry name" value="HTH_AsnC-type"/>
    <property type="match status" value="1"/>
</dbReference>
<keyword evidence="1" id="KW-0805">Transcription regulation</keyword>